<dbReference type="EMBL" id="CP126648">
    <property type="protein sequence ID" value="WJZ81410.1"/>
    <property type="molecule type" value="Genomic_DNA"/>
</dbReference>
<dbReference type="InterPro" id="IPR014811">
    <property type="entry name" value="ArgoL1"/>
</dbReference>
<dbReference type="SUPFAM" id="SSF101690">
    <property type="entry name" value="PAZ domain"/>
    <property type="match status" value="1"/>
</dbReference>
<evidence type="ECO:0000313" key="2">
    <source>
        <dbReference type="EMBL" id="WJZ81410.1"/>
    </source>
</evidence>
<evidence type="ECO:0000259" key="1">
    <source>
        <dbReference type="SMART" id="SM01163"/>
    </source>
</evidence>
<reference evidence="2 3" key="1">
    <citation type="journal article" date="2023" name="Hortic Res">
        <title>The complete reference genome for grapevine (Vitis vinifera L.) genetics and breeding.</title>
        <authorList>
            <person name="Shi X."/>
            <person name="Cao S."/>
            <person name="Wang X."/>
            <person name="Huang S."/>
            <person name="Wang Y."/>
            <person name="Liu Z."/>
            <person name="Liu W."/>
            <person name="Leng X."/>
            <person name="Peng Y."/>
            <person name="Wang N."/>
            <person name="Wang Y."/>
            <person name="Ma Z."/>
            <person name="Xu X."/>
            <person name="Zhang F."/>
            <person name="Xue H."/>
            <person name="Zhong H."/>
            <person name="Wang Y."/>
            <person name="Zhang K."/>
            <person name="Velt A."/>
            <person name="Avia K."/>
            <person name="Holtgrawe D."/>
            <person name="Grimplet J."/>
            <person name="Matus J.T."/>
            <person name="Ware D."/>
            <person name="Wu X."/>
            <person name="Wang H."/>
            <person name="Liu C."/>
            <person name="Fang Y."/>
            <person name="Rustenholz C."/>
            <person name="Cheng Z."/>
            <person name="Xiao H."/>
            <person name="Zhou Y."/>
        </authorList>
    </citation>
    <scope>NUCLEOTIDE SEQUENCE [LARGE SCALE GENOMIC DNA]</scope>
    <source>
        <strain evidence="3">cv. Pinot noir / PN40024</strain>
        <tissue evidence="2">Leaf</tissue>
    </source>
</reference>
<dbReference type="SMART" id="SM01163">
    <property type="entry name" value="DUF1785"/>
    <property type="match status" value="1"/>
</dbReference>
<sequence>MRQPLGESLESWRGFDQSIRPTQMRLSLKVNMSSTAFIEPLPVIDFVTQLLNRDVSSRPLPDLIV</sequence>
<organism evidence="2 3">
    <name type="scientific">Vitis vinifera</name>
    <name type="common">Grape</name>
    <dbReference type="NCBI Taxonomy" id="29760"/>
    <lineage>
        <taxon>Eukaryota</taxon>
        <taxon>Viridiplantae</taxon>
        <taxon>Streptophyta</taxon>
        <taxon>Embryophyta</taxon>
        <taxon>Tracheophyta</taxon>
        <taxon>Spermatophyta</taxon>
        <taxon>Magnoliopsida</taxon>
        <taxon>eudicotyledons</taxon>
        <taxon>Gunneridae</taxon>
        <taxon>Pentapetalae</taxon>
        <taxon>rosids</taxon>
        <taxon>Vitales</taxon>
        <taxon>Vitaceae</taxon>
        <taxon>Viteae</taxon>
        <taxon>Vitis</taxon>
    </lineage>
</organism>
<dbReference type="Pfam" id="PF08699">
    <property type="entry name" value="ArgoL1"/>
    <property type="match status" value="1"/>
</dbReference>
<protein>
    <recommendedName>
        <fullName evidence="1">Argonaute linker 1 domain-containing protein</fullName>
    </recommendedName>
</protein>
<evidence type="ECO:0000313" key="3">
    <source>
        <dbReference type="Proteomes" id="UP001227230"/>
    </source>
</evidence>
<feature type="domain" description="Argonaute linker 1" evidence="1">
    <location>
        <begin position="4"/>
        <end position="40"/>
    </location>
</feature>
<proteinExistence type="predicted"/>
<dbReference type="Proteomes" id="UP001227230">
    <property type="component" value="Chromosome 1"/>
</dbReference>
<dbReference type="PANTHER" id="PTHR22891">
    <property type="entry name" value="EUKARYOTIC TRANSLATION INITIATION FACTOR 2C"/>
    <property type="match status" value="1"/>
</dbReference>
<dbReference type="InterPro" id="IPR036085">
    <property type="entry name" value="PAZ_dom_sf"/>
</dbReference>
<accession>A0ABY9BGK1</accession>
<name>A0ABY9BGK1_VITVI</name>
<gene>
    <name evidence="2" type="ORF">VitviT2T_001255</name>
</gene>
<keyword evidence="3" id="KW-1185">Reference proteome</keyword>